<dbReference type="Gene3D" id="1.20.120.1220">
    <property type="match status" value="1"/>
</dbReference>
<feature type="transmembrane region" description="Helical" evidence="2">
    <location>
        <begin position="183"/>
        <end position="203"/>
    </location>
</feature>
<feature type="transmembrane region" description="Helical" evidence="2">
    <location>
        <begin position="138"/>
        <end position="171"/>
    </location>
</feature>
<protein>
    <recommendedName>
        <fullName evidence="3">Prepilin type IV endopeptidase peptidase domain-containing protein</fullName>
    </recommendedName>
</protein>
<keyword evidence="2" id="KW-0812">Transmembrane</keyword>
<feature type="transmembrane region" description="Helical" evidence="2">
    <location>
        <begin position="82"/>
        <end position="104"/>
    </location>
</feature>
<dbReference type="GO" id="GO:0004190">
    <property type="term" value="F:aspartic-type endopeptidase activity"/>
    <property type="evidence" value="ECO:0007669"/>
    <property type="project" value="InterPro"/>
</dbReference>
<organism evidence="4 5">
    <name type="scientific">Schumannella soli</name>
    <dbReference type="NCBI Taxonomy" id="2590779"/>
    <lineage>
        <taxon>Bacteria</taxon>
        <taxon>Bacillati</taxon>
        <taxon>Actinomycetota</taxon>
        <taxon>Actinomycetes</taxon>
        <taxon>Micrococcales</taxon>
        <taxon>Microbacteriaceae</taxon>
        <taxon>Schumannella</taxon>
    </lineage>
</organism>
<dbReference type="RefSeq" id="WP_141163141.1">
    <property type="nucleotide sequence ID" value="NZ_VHQG01000002.1"/>
</dbReference>
<dbReference type="OrthoDB" id="10010151at2"/>
<dbReference type="InterPro" id="IPR000045">
    <property type="entry name" value="Prepilin_IV_endopep_pep"/>
</dbReference>
<evidence type="ECO:0000313" key="4">
    <source>
        <dbReference type="EMBL" id="TPW75781.1"/>
    </source>
</evidence>
<dbReference type="AlphaFoldDB" id="A0A506XSX4"/>
<dbReference type="Pfam" id="PF01478">
    <property type="entry name" value="Peptidase_A24"/>
    <property type="match status" value="1"/>
</dbReference>
<evidence type="ECO:0000313" key="5">
    <source>
        <dbReference type="Proteomes" id="UP000316252"/>
    </source>
</evidence>
<feature type="transmembrane region" description="Helical" evidence="2">
    <location>
        <begin position="45"/>
        <end position="70"/>
    </location>
</feature>
<dbReference type="GO" id="GO:0016020">
    <property type="term" value="C:membrane"/>
    <property type="evidence" value="ECO:0007669"/>
    <property type="project" value="InterPro"/>
</dbReference>
<evidence type="ECO:0000256" key="2">
    <source>
        <dbReference type="SAM" id="Phobius"/>
    </source>
</evidence>
<feature type="region of interest" description="Disordered" evidence="1">
    <location>
        <begin position="1"/>
        <end position="25"/>
    </location>
</feature>
<proteinExistence type="predicted"/>
<evidence type="ECO:0000256" key="1">
    <source>
        <dbReference type="SAM" id="MobiDB-lite"/>
    </source>
</evidence>
<gene>
    <name evidence="4" type="ORF">FJ657_07910</name>
</gene>
<name>A0A506XSX4_9MICO</name>
<keyword evidence="5" id="KW-1185">Reference proteome</keyword>
<feature type="domain" description="Prepilin type IV endopeptidase peptidase" evidence="3">
    <location>
        <begin position="64"/>
        <end position="163"/>
    </location>
</feature>
<accession>A0A506XSX4</accession>
<reference evidence="4 5" key="1">
    <citation type="submission" date="2019-06" db="EMBL/GenBank/DDBJ databases">
        <authorList>
            <person name="Li F."/>
        </authorList>
    </citation>
    <scope>NUCLEOTIDE SEQUENCE [LARGE SCALE GENOMIC DNA]</scope>
    <source>
        <strain evidence="4 5">10F1D-1</strain>
    </source>
</reference>
<sequence>MTRPAAAAPTTAGAVAHSTATRPARTPRRMLPARLIWQAPLTLGLVAVVLAVSGARLATIPALALAAVTAELARIDATEQRLPNLLTVPVIALGVAVLGIRVAVGEVSVGAITTIAVVAAVVLLLGFIGAFGMGDAKLVIAMALAGPTALVTIVAPVLGTLIGGVAAVVVLVRNGRGRRLPLGPFLLAGWTIALGAQLLLTVLR</sequence>
<feature type="transmembrane region" description="Helical" evidence="2">
    <location>
        <begin position="110"/>
        <end position="131"/>
    </location>
</feature>
<comment type="caution">
    <text evidence="4">The sequence shown here is derived from an EMBL/GenBank/DDBJ whole genome shotgun (WGS) entry which is preliminary data.</text>
</comment>
<evidence type="ECO:0000259" key="3">
    <source>
        <dbReference type="Pfam" id="PF01478"/>
    </source>
</evidence>
<dbReference type="EMBL" id="VHQG01000002">
    <property type="protein sequence ID" value="TPW75781.1"/>
    <property type="molecule type" value="Genomic_DNA"/>
</dbReference>
<dbReference type="Proteomes" id="UP000316252">
    <property type="component" value="Unassembled WGS sequence"/>
</dbReference>
<keyword evidence="2" id="KW-0472">Membrane</keyword>
<keyword evidence="2" id="KW-1133">Transmembrane helix</keyword>